<dbReference type="PROSITE" id="PS00409">
    <property type="entry name" value="PROKAR_NTER_METHYL"/>
    <property type="match status" value="1"/>
</dbReference>
<dbReference type="Proteomes" id="UP000182108">
    <property type="component" value="Unassembled WGS sequence"/>
</dbReference>
<feature type="transmembrane region" description="Helical" evidence="1">
    <location>
        <begin position="12"/>
        <end position="38"/>
    </location>
</feature>
<dbReference type="EMBL" id="CYHH01000008">
    <property type="protein sequence ID" value="CUB07560.1"/>
    <property type="molecule type" value="Genomic_DNA"/>
</dbReference>
<organism evidence="2 3">
    <name type="scientific">Tepidiphilus thermophilus</name>
    <dbReference type="NCBI Taxonomy" id="876478"/>
    <lineage>
        <taxon>Bacteria</taxon>
        <taxon>Pseudomonadati</taxon>
        <taxon>Pseudomonadota</taxon>
        <taxon>Hydrogenophilia</taxon>
        <taxon>Hydrogenophilales</taxon>
        <taxon>Hydrogenophilaceae</taxon>
        <taxon>Tepidiphilus</taxon>
    </lineage>
</organism>
<protein>
    <submittedName>
        <fullName evidence="2">Prepilin-type N-terminal cleavage/methylation domain</fullName>
    </submittedName>
</protein>
<keyword evidence="1" id="KW-0472">Membrane</keyword>
<keyword evidence="1" id="KW-1133">Transmembrane helix</keyword>
<keyword evidence="3" id="KW-1185">Reference proteome</keyword>
<proteinExistence type="predicted"/>
<keyword evidence="1" id="KW-0812">Transmembrane</keyword>
<gene>
    <name evidence="2" type="ORF">Ga0061068_10889</name>
</gene>
<name>A0A0K6IWS0_9PROT</name>
<dbReference type="AlphaFoldDB" id="A0A0K6IWS0"/>
<evidence type="ECO:0000313" key="3">
    <source>
        <dbReference type="Proteomes" id="UP000182108"/>
    </source>
</evidence>
<dbReference type="OrthoDB" id="5296662at2"/>
<reference evidence="3" key="1">
    <citation type="submission" date="2015-08" db="EMBL/GenBank/DDBJ databases">
        <authorList>
            <person name="Babu N.S."/>
            <person name="Beckwith C.J."/>
            <person name="Beseler K.G."/>
            <person name="Brison A."/>
            <person name="Carone J.V."/>
            <person name="Caskin T.P."/>
            <person name="Diamond M."/>
            <person name="Durham M.E."/>
            <person name="Foxe J.M."/>
            <person name="Go M."/>
            <person name="Henderson B.A."/>
            <person name="Jones I.B."/>
            <person name="McGettigan J.A."/>
            <person name="Micheletti S.J."/>
            <person name="Nasrallah M.E."/>
            <person name="Ortiz D."/>
            <person name="Piller C.R."/>
            <person name="Privatt S.R."/>
            <person name="Schneider S.L."/>
            <person name="Sharp S."/>
            <person name="Smith T.C."/>
            <person name="Stanton J.D."/>
            <person name="Ullery H.E."/>
            <person name="Wilson R.J."/>
            <person name="Serrano M.G."/>
            <person name="Buck G."/>
            <person name="Lee V."/>
            <person name="Wang Y."/>
            <person name="Carvalho R."/>
            <person name="Voegtly L."/>
            <person name="Shi R."/>
            <person name="Duckworth R."/>
            <person name="Johnson A."/>
            <person name="Loviza R."/>
            <person name="Walstead R."/>
            <person name="Shah Z."/>
            <person name="Kiflezghi M."/>
            <person name="Wade K."/>
            <person name="Ball S.L."/>
            <person name="Bradley K.W."/>
            <person name="Asai D.J."/>
            <person name="Bowman C.A."/>
            <person name="Russell D.A."/>
            <person name="Pope W.H."/>
            <person name="Jacobs-Sera D."/>
            <person name="Hendrix R.W."/>
            <person name="Hatfull G.F."/>
        </authorList>
    </citation>
    <scope>NUCLEOTIDE SEQUENCE [LARGE SCALE GENOMIC DNA]</scope>
    <source>
        <strain evidence="3">JCM 19170</strain>
    </source>
</reference>
<dbReference type="RefSeq" id="WP_055423839.1">
    <property type="nucleotide sequence ID" value="NZ_CYHH01000008.1"/>
</dbReference>
<evidence type="ECO:0000313" key="2">
    <source>
        <dbReference type="EMBL" id="CUB07560.1"/>
    </source>
</evidence>
<dbReference type="NCBIfam" id="TIGR02532">
    <property type="entry name" value="IV_pilin_GFxxxE"/>
    <property type="match status" value="1"/>
</dbReference>
<evidence type="ECO:0000256" key="1">
    <source>
        <dbReference type="SAM" id="Phobius"/>
    </source>
</evidence>
<sequence length="327" mass="34713">MKNRPSSLWRQRGLTLVELMVALVLGLVVIGAVANLFLTNRQTYRTTENLARMQENLRIAYELMARDVREAGATACGATNFANVLNGASSTWSWQGEALTAYAPGVTLPSPAPTNIAAGSPVLSVVKGSDPANEIHVTDHNPAAATLTLSSTTGLNVEDILFLCEGPDAAIFQATNVNSSSLTVVHNDGASATPGNCTKCLSTPVVCGSGGAAPQPASCRNFTGGTLLKFQHILWYVGTNSRGGTSLYRKVGNDAAVEMVPDIDQLSLSFLSVGGTTYQPIASVTDWTKVRAVRIMVRSVSTDRIGTDGQPLRREYPFTIALRNRLS</sequence>
<accession>A0A0K6IWS0</accession>
<dbReference type="Pfam" id="PF07963">
    <property type="entry name" value="N_methyl"/>
    <property type="match status" value="1"/>
</dbReference>
<dbReference type="InterPro" id="IPR012902">
    <property type="entry name" value="N_methyl_site"/>
</dbReference>